<accession>A0A7V8FF02</accession>
<dbReference type="Gene3D" id="3.40.1440.10">
    <property type="entry name" value="GIY-YIG endonuclease"/>
    <property type="match status" value="1"/>
</dbReference>
<sequence>MINPHLKWSAPHSLRLSADKQSYEVDLAQIPTKPGVYVFYRNHGSTFKALYVGKADNLRSRIKQQLNNHKLMVGIQNAPNGARLLCFGELQLKPGQDSAKAQLAAEKLMIRHFIEEGHVLFNQQGVQRRVQTLSNVRPPALNMLIPLSTQIEA</sequence>
<evidence type="ECO:0000313" key="1">
    <source>
        <dbReference type="EMBL" id="KAF1014192.1"/>
    </source>
</evidence>
<dbReference type="InterPro" id="IPR035901">
    <property type="entry name" value="GIY-YIG_endonuc_sf"/>
</dbReference>
<protein>
    <submittedName>
        <fullName evidence="1">UvrABC system protein C</fullName>
    </submittedName>
</protein>
<evidence type="ECO:0000313" key="2">
    <source>
        <dbReference type="Proteomes" id="UP000487117"/>
    </source>
</evidence>
<reference evidence="2" key="1">
    <citation type="journal article" date="2020" name="MBio">
        <title>Horizontal gene transfer to a defensive symbiont with a reduced genome amongst a multipartite beetle microbiome.</title>
        <authorList>
            <person name="Waterworth S.C."/>
            <person name="Florez L.V."/>
            <person name="Rees E.R."/>
            <person name="Hertweck C."/>
            <person name="Kaltenpoth M."/>
            <person name="Kwan J.C."/>
        </authorList>
    </citation>
    <scope>NUCLEOTIDE SEQUENCE [LARGE SCALE GENOMIC DNA]</scope>
</reference>
<dbReference type="Proteomes" id="UP000487117">
    <property type="component" value="Unassembled WGS sequence"/>
</dbReference>
<organism evidence="1 2">
    <name type="scientific">Stenotrophomonas maltophilia</name>
    <name type="common">Pseudomonas maltophilia</name>
    <name type="synonym">Xanthomonas maltophilia</name>
    <dbReference type="NCBI Taxonomy" id="40324"/>
    <lineage>
        <taxon>Bacteria</taxon>
        <taxon>Pseudomonadati</taxon>
        <taxon>Pseudomonadota</taxon>
        <taxon>Gammaproteobacteria</taxon>
        <taxon>Lysobacterales</taxon>
        <taxon>Lysobacteraceae</taxon>
        <taxon>Stenotrophomonas</taxon>
        <taxon>Stenotrophomonas maltophilia group</taxon>
    </lineage>
</organism>
<dbReference type="EMBL" id="WNDS01000004">
    <property type="protein sequence ID" value="KAF1014192.1"/>
    <property type="molecule type" value="Genomic_DNA"/>
</dbReference>
<comment type="caution">
    <text evidence="1">The sequence shown here is derived from an EMBL/GenBank/DDBJ whole genome shotgun (WGS) entry which is preliminary data.</text>
</comment>
<dbReference type="AlphaFoldDB" id="A0A7V8FF02"/>
<proteinExistence type="predicted"/>
<gene>
    <name evidence="1" type="primary">uvrC_2</name>
    <name evidence="1" type="ORF">GAK31_03216</name>
</gene>
<dbReference type="SUPFAM" id="SSF82771">
    <property type="entry name" value="GIY-YIG endonuclease"/>
    <property type="match status" value="1"/>
</dbReference>
<name>A0A7V8FF02_STEMA</name>